<reference evidence="1 2" key="1">
    <citation type="journal article" date="2024" name="IMA Fungus">
        <title>Apiospora arundinis, a panoply of carbohydrate-active enzymes and secondary metabolites.</title>
        <authorList>
            <person name="Sorensen T."/>
            <person name="Petersen C."/>
            <person name="Muurmann A.T."/>
            <person name="Christiansen J.V."/>
            <person name="Brundto M.L."/>
            <person name="Overgaard C.K."/>
            <person name="Boysen A.T."/>
            <person name="Wollenberg R.D."/>
            <person name="Larsen T.O."/>
            <person name="Sorensen J.L."/>
            <person name="Nielsen K.L."/>
            <person name="Sondergaard T.E."/>
        </authorList>
    </citation>
    <scope>NUCLEOTIDE SEQUENCE [LARGE SCALE GENOMIC DNA]</scope>
    <source>
        <strain evidence="1 2">AAU 773</strain>
    </source>
</reference>
<sequence length="265" mass="31238">MAINLIRLIDLVTKFKVSIRSIEARVRKFSNEDDLRRNYDQSKLVHCQAAIDPAGCSSPPIDHWYTPFCEKHAKQERSLYYFYKHVEALWCGLDDVYDLKDVHTKYTALSYLAVVIASREAHRDWFFPGQNCPFHIGHERKQLISERERIVDTLFFMNYGIFTKTSDISIRNLLKTKLPNMRIDQPLHLMNRNPRITREEFVSIKQTAIQSLWDCLEGVQVIELLDRSQATSIQLQDHRFQHQDSVLFAPQPAEVDWDAVRQEWE</sequence>
<dbReference type="Proteomes" id="UP001390339">
    <property type="component" value="Unassembled WGS sequence"/>
</dbReference>
<gene>
    <name evidence="1" type="ORF">PGQ11_006297</name>
</gene>
<proteinExistence type="predicted"/>
<accession>A0ABR2ISA6</accession>
<comment type="caution">
    <text evidence="1">The sequence shown here is derived from an EMBL/GenBank/DDBJ whole genome shotgun (WGS) entry which is preliminary data.</text>
</comment>
<evidence type="ECO:0000313" key="1">
    <source>
        <dbReference type="EMBL" id="KAK8867719.1"/>
    </source>
</evidence>
<name>A0ABR2ISA6_9PEZI</name>
<evidence type="ECO:0000313" key="2">
    <source>
        <dbReference type="Proteomes" id="UP001390339"/>
    </source>
</evidence>
<dbReference type="EMBL" id="JAPCWZ010000004">
    <property type="protein sequence ID" value="KAK8867719.1"/>
    <property type="molecule type" value="Genomic_DNA"/>
</dbReference>
<protein>
    <submittedName>
        <fullName evidence="1">Uncharacterized protein</fullName>
    </submittedName>
</protein>
<keyword evidence="2" id="KW-1185">Reference proteome</keyword>
<organism evidence="1 2">
    <name type="scientific">Apiospora arundinis</name>
    <dbReference type="NCBI Taxonomy" id="335852"/>
    <lineage>
        <taxon>Eukaryota</taxon>
        <taxon>Fungi</taxon>
        <taxon>Dikarya</taxon>
        <taxon>Ascomycota</taxon>
        <taxon>Pezizomycotina</taxon>
        <taxon>Sordariomycetes</taxon>
        <taxon>Xylariomycetidae</taxon>
        <taxon>Amphisphaeriales</taxon>
        <taxon>Apiosporaceae</taxon>
        <taxon>Apiospora</taxon>
    </lineage>
</organism>